<reference evidence="6" key="2">
    <citation type="submission" date="2015-01" db="EMBL/GenBank/DDBJ databases">
        <title>Evolutionary Origins and Diversification of the Mycorrhizal Mutualists.</title>
        <authorList>
            <consortium name="DOE Joint Genome Institute"/>
            <consortium name="Mycorrhizal Genomics Consortium"/>
            <person name="Kohler A."/>
            <person name="Kuo A."/>
            <person name="Nagy L.G."/>
            <person name="Floudas D."/>
            <person name="Copeland A."/>
            <person name="Barry K.W."/>
            <person name="Cichocki N."/>
            <person name="Veneault-Fourrey C."/>
            <person name="LaButti K."/>
            <person name="Lindquist E.A."/>
            <person name="Lipzen A."/>
            <person name="Lundell T."/>
            <person name="Morin E."/>
            <person name="Murat C."/>
            <person name="Riley R."/>
            <person name="Ohm R."/>
            <person name="Sun H."/>
            <person name="Tunlid A."/>
            <person name="Henrissat B."/>
            <person name="Grigoriev I.V."/>
            <person name="Hibbett D.S."/>
            <person name="Martin F."/>
        </authorList>
    </citation>
    <scope>NUCLEOTIDE SEQUENCE [LARGE SCALE GENOMIC DNA]</scope>
    <source>
        <strain evidence="6">Ve08.2h10</strain>
    </source>
</reference>
<dbReference type="GO" id="GO:0007129">
    <property type="term" value="P:homologous chromosome pairing at meiosis"/>
    <property type="evidence" value="ECO:0007669"/>
    <property type="project" value="TreeGrafter"/>
</dbReference>
<evidence type="ECO:0000256" key="1">
    <source>
        <dbReference type="ARBA" id="ARBA00023254"/>
    </source>
</evidence>
<feature type="compositionally biased region" description="Polar residues" evidence="3">
    <location>
        <begin position="299"/>
        <end position="324"/>
    </location>
</feature>
<dbReference type="InterPro" id="IPR001841">
    <property type="entry name" value="Znf_RING"/>
</dbReference>
<dbReference type="GO" id="GO:0007131">
    <property type="term" value="P:reciprocal meiotic recombination"/>
    <property type="evidence" value="ECO:0007669"/>
    <property type="project" value="InterPro"/>
</dbReference>
<dbReference type="PANTHER" id="PTHR22663:SF17">
    <property type="entry name" value="RING FINGER PROTEIN NARYA-RELATED"/>
    <property type="match status" value="1"/>
</dbReference>
<dbReference type="PANTHER" id="PTHR22663">
    <property type="entry name" value="RING FINGER PROTEIN NARYA-RELATED"/>
    <property type="match status" value="1"/>
</dbReference>
<dbReference type="HOGENOM" id="CLU_051880_0_0_1"/>
<evidence type="ECO:0000256" key="3">
    <source>
        <dbReference type="SAM" id="MobiDB-lite"/>
    </source>
</evidence>
<organism evidence="5 6">
    <name type="scientific">Paxillus rubicundulus Ve08.2h10</name>
    <dbReference type="NCBI Taxonomy" id="930991"/>
    <lineage>
        <taxon>Eukaryota</taxon>
        <taxon>Fungi</taxon>
        <taxon>Dikarya</taxon>
        <taxon>Basidiomycota</taxon>
        <taxon>Agaricomycotina</taxon>
        <taxon>Agaricomycetes</taxon>
        <taxon>Agaricomycetidae</taxon>
        <taxon>Boletales</taxon>
        <taxon>Paxilineae</taxon>
        <taxon>Paxillaceae</taxon>
        <taxon>Paxillus</taxon>
    </lineage>
</organism>
<accession>A0A0D0E3D4</accession>
<feature type="domain" description="RING-type" evidence="4">
    <location>
        <begin position="23"/>
        <end position="65"/>
    </location>
</feature>
<dbReference type="GO" id="GO:0019789">
    <property type="term" value="F:SUMO transferase activity"/>
    <property type="evidence" value="ECO:0007669"/>
    <property type="project" value="InterPro"/>
</dbReference>
<gene>
    <name evidence="5" type="ORF">PAXRUDRAFT_34917</name>
</gene>
<evidence type="ECO:0000313" key="5">
    <source>
        <dbReference type="EMBL" id="KIK91505.1"/>
    </source>
</evidence>
<evidence type="ECO:0000313" key="6">
    <source>
        <dbReference type="Proteomes" id="UP000054538"/>
    </source>
</evidence>
<dbReference type="GO" id="GO:0016925">
    <property type="term" value="P:protein sumoylation"/>
    <property type="evidence" value="ECO:0007669"/>
    <property type="project" value="TreeGrafter"/>
</dbReference>
<protein>
    <recommendedName>
        <fullName evidence="4">RING-type domain-containing protein</fullName>
    </recommendedName>
</protein>
<name>A0A0D0E3D4_9AGAM</name>
<dbReference type="Pfam" id="PF14634">
    <property type="entry name" value="zf-RING_5"/>
    <property type="match status" value="1"/>
</dbReference>
<keyword evidence="6" id="KW-1185">Reference proteome</keyword>
<feature type="coiled-coil region" evidence="2">
    <location>
        <begin position="126"/>
        <end position="153"/>
    </location>
</feature>
<dbReference type="Proteomes" id="UP000054538">
    <property type="component" value="Unassembled WGS sequence"/>
</dbReference>
<dbReference type="STRING" id="930991.A0A0D0E3D4"/>
<proteinExistence type="predicted"/>
<dbReference type="AlphaFoldDB" id="A0A0D0E3D4"/>
<evidence type="ECO:0000259" key="4">
    <source>
        <dbReference type="Pfam" id="PF14634"/>
    </source>
</evidence>
<evidence type="ECO:0000256" key="2">
    <source>
        <dbReference type="SAM" id="Coils"/>
    </source>
</evidence>
<feature type="region of interest" description="Disordered" evidence="3">
    <location>
        <begin position="242"/>
        <end position="409"/>
    </location>
</feature>
<feature type="compositionally biased region" description="Polar residues" evidence="3">
    <location>
        <begin position="340"/>
        <end position="380"/>
    </location>
</feature>
<keyword evidence="1" id="KW-0469">Meiosis</keyword>
<keyword evidence="2" id="KW-0175">Coiled coil</keyword>
<dbReference type="GO" id="GO:0000795">
    <property type="term" value="C:synaptonemal complex"/>
    <property type="evidence" value="ECO:0007669"/>
    <property type="project" value="InterPro"/>
</dbReference>
<dbReference type="OrthoDB" id="2535391at2759"/>
<sequence>MSAGVNEHRADPSDFDFWEFVGCAVCHLPFSSSDRGAPLAPFWITECGHVVCNTHLNPNQSCAKCGDQGIQLMPLQRDMELPMADWFRSLPYAIDGMANAVKFQQESLAALVRHYRGQCLQFSSTCDRIRNERRLLRKEVEALRREVHQLRQYRGFGIEEGQEPSVHLNQNGKRLMADTNSSPRSIITPVGPLRLTRPLGEHPSFIRQEAPGLERANAIDRPGSSRFAEYAPALLRYVYQEEDDSRMRPPQVTHKQSAPLRQARAVDTEAKRTMAPPPVPTHQGGTFKPATGRVHSHTDQVTQGPTSQFPVAQNFGQQRISKNPDNMGPPPTPQRPFSRVLQTPSRTSTQGASSILQSNRFIPSSSHGQALSGPTSTPTTKIPGGGFSTSRSSGGQRMPFMPGSSNGFG</sequence>
<reference evidence="5 6" key="1">
    <citation type="submission" date="2014-04" db="EMBL/GenBank/DDBJ databases">
        <authorList>
            <consortium name="DOE Joint Genome Institute"/>
            <person name="Kuo A."/>
            <person name="Kohler A."/>
            <person name="Jargeat P."/>
            <person name="Nagy L.G."/>
            <person name="Floudas D."/>
            <person name="Copeland A."/>
            <person name="Barry K.W."/>
            <person name="Cichocki N."/>
            <person name="Veneault-Fourrey C."/>
            <person name="LaButti K."/>
            <person name="Lindquist E.A."/>
            <person name="Lipzen A."/>
            <person name="Lundell T."/>
            <person name="Morin E."/>
            <person name="Murat C."/>
            <person name="Sun H."/>
            <person name="Tunlid A."/>
            <person name="Henrissat B."/>
            <person name="Grigoriev I.V."/>
            <person name="Hibbett D.S."/>
            <person name="Martin F."/>
            <person name="Nordberg H.P."/>
            <person name="Cantor M.N."/>
            <person name="Hua S.X."/>
        </authorList>
    </citation>
    <scope>NUCLEOTIDE SEQUENCE [LARGE SCALE GENOMIC DNA]</scope>
    <source>
        <strain evidence="5 6">Ve08.2h10</strain>
    </source>
</reference>
<dbReference type="EMBL" id="KN825380">
    <property type="protein sequence ID" value="KIK91505.1"/>
    <property type="molecule type" value="Genomic_DNA"/>
</dbReference>
<dbReference type="InterPro" id="IPR042123">
    <property type="entry name" value="Zip3/RNF212-like"/>
</dbReference>
<dbReference type="InParanoid" id="A0A0D0E3D4"/>